<evidence type="ECO:0000313" key="1">
    <source>
        <dbReference type="EMBL" id="KAK8951998.1"/>
    </source>
</evidence>
<accession>A0AAP0BVV0</accession>
<proteinExistence type="predicted"/>
<dbReference type="Proteomes" id="UP001418222">
    <property type="component" value="Unassembled WGS sequence"/>
</dbReference>
<reference evidence="1 2" key="1">
    <citation type="journal article" date="2022" name="Nat. Plants">
        <title>Genomes of leafy and leafless Platanthera orchids illuminate the evolution of mycoheterotrophy.</title>
        <authorList>
            <person name="Li M.H."/>
            <person name="Liu K.W."/>
            <person name="Li Z."/>
            <person name="Lu H.C."/>
            <person name="Ye Q.L."/>
            <person name="Zhang D."/>
            <person name="Wang J.Y."/>
            <person name="Li Y.F."/>
            <person name="Zhong Z.M."/>
            <person name="Liu X."/>
            <person name="Yu X."/>
            <person name="Liu D.K."/>
            <person name="Tu X.D."/>
            <person name="Liu B."/>
            <person name="Hao Y."/>
            <person name="Liao X.Y."/>
            <person name="Jiang Y.T."/>
            <person name="Sun W.H."/>
            <person name="Chen J."/>
            <person name="Chen Y.Q."/>
            <person name="Ai Y."/>
            <person name="Zhai J.W."/>
            <person name="Wu S.S."/>
            <person name="Zhou Z."/>
            <person name="Hsiao Y.Y."/>
            <person name="Wu W.L."/>
            <person name="Chen Y.Y."/>
            <person name="Lin Y.F."/>
            <person name="Hsu J.L."/>
            <person name="Li C.Y."/>
            <person name="Wang Z.W."/>
            <person name="Zhao X."/>
            <person name="Zhong W.Y."/>
            <person name="Ma X.K."/>
            <person name="Ma L."/>
            <person name="Huang J."/>
            <person name="Chen G.Z."/>
            <person name="Huang M.Z."/>
            <person name="Huang L."/>
            <person name="Peng D.H."/>
            <person name="Luo Y.B."/>
            <person name="Zou S.Q."/>
            <person name="Chen S.P."/>
            <person name="Lan S."/>
            <person name="Tsai W.C."/>
            <person name="Van de Peer Y."/>
            <person name="Liu Z.J."/>
        </authorList>
    </citation>
    <scope>NUCLEOTIDE SEQUENCE [LARGE SCALE GENOMIC DNA]</scope>
    <source>
        <strain evidence="1">Lor287</strain>
    </source>
</reference>
<gene>
    <name evidence="1" type="ORF">KSP39_PZI004270</name>
</gene>
<dbReference type="PANTHER" id="PTHR31390">
    <property type="entry name" value="EXPRESSED PROTEIN"/>
    <property type="match status" value="1"/>
</dbReference>
<evidence type="ECO:0000313" key="2">
    <source>
        <dbReference type="Proteomes" id="UP001418222"/>
    </source>
</evidence>
<name>A0AAP0BVV0_9ASPA</name>
<dbReference type="Pfam" id="PF12043">
    <property type="entry name" value="DUF3527"/>
    <property type="match status" value="1"/>
</dbReference>
<keyword evidence="2" id="KW-1185">Reference proteome</keyword>
<comment type="caution">
    <text evidence="1">The sequence shown here is derived from an EMBL/GenBank/DDBJ whole genome shotgun (WGS) entry which is preliminary data.</text>
</comment>
<dbReference type="EMBL" id="JBBWWQ010000003">
    <property type="protein sequence ID" value="KAK8951998.1"/>
    <property type="molecule type" value="Genomic_DNA"/>
</dbReference>
<sequence>MEVIYLKEKTFDPDEKVKDREEKIEEFKEESGIDINASQPEIEFEVCKKFPLNFRLSEFICEDLMNHRKRRIIKDTAALFPQRSLRDVIGNAVISHSELWKINGFQENARAIAYLKGLLLAHFGMLDDFVNQPRLRSHKSTLRTLEPSGSPLSVHDTSLQKIKSTMVPEVKFSKTKLNFGQISTFSGQSAPLGNTSITKGNLQCLLKSGMPYFIFLVDDAPQPQVIYMASPQKIESSSVKAIHNMYSFYSISSKSNCRSHCSNQMNLIAQMKVSSSMVLKPNCVKAMETEFVLYDSHERLSNELQNSSSVLSRSKGFPKKIKEILRRRSMRNRKSFNKENGQKLHRLVDNNVSSIVNYSVNSLLPNLELAAIVVEECLQDTTNDSVFGGWGLKFLEKASEKAVSSATLCCSENSDGFGRIMDVLIPAGPHGGPLTRNGGKSSLVGRWRSGGHCDCGGWDLGCPLTVLNYSSICSNASPKDIEKRPLNLFMEGTRSSGHPTLSMLKVREGFYSIHFRSSLSVLQSFSIAVAAIHTKIANVVPNPNFE</sequence>
<dbReference type="AlphaFoldDB" id="A0AAP0BVV0"/>
<dbReference type="InterPro" id="IPR021916">
    <property type="entry name" value="DUF3527"/>
</dbReference>
<dbReference type="PANTHER" id="PTHR31390:SF2">
    <property type="entry name" value="EXPRESSED PROTEIN"/>
    <property type="match status" value="1"/>
</dbReference>
<protein>
    <submittedName>
        <fullName evidence="1">Uncharacterized protein</fullName>
    </submittedName>
</protein>
<organism evidence="1 2">
    <name type="scientific">Platanthera zijinensis</name>
    <dbReference type="NCBI Taxonomy" id="2320716"/>
    <lineage>
        <taxon>Eukaryota</taxon>
        <taxon>Viridiplantae</taxon>
        <taxon>Streptophyta</taxon>
        <taxon>Embryophyta</taxon>
        <taxon>Tracheophyta</taxon>
        <taxon>Spermatophyta</taxon>
        <taxon>Magnoliopsida</taxon>
        <taxon>Liliopsida</taxon>
        <taxon>Asparagales</taxon>
        <taxon>Orchidaceae</taxon>
        <taxon>Orchidoideae</taxon>
        <taxon>Orchideae</taxon>
        <taxon>Orchidinae</taxon>
        <taxon>Platanthera</taxon>
    </lineage>
</organism>